<feature type="signal peptide" evidence="1">
    <location>
        <begin position="1"/>
        <end position="15"/>
    </location>
</feature>
<feature type="chain" id="PRO_5019292487" evidence="1">
    <location>
        <begin position="16"/>
        <end position="67"/>
    </location>
</feature>
<keyword evidence="1" id="KW-0732">Signal</keyword>
<name>A0A445L2M5_GLYSO</name>
<gene>
    <name evidence="2" type="ORF">D0Y65_010247</name>
</gene>
<dbReference type="AlphaFoldDB" id="A0A445L2M5"/>
<protein>
    <submittedName>
        <fullName evidence="2">Uncharacterized protein</fullName>
    </submittedName>
</protein>
<proteinExistence type="predicted"/>
<evidence type="ECO:0000313" key="2">
    <source>
        <dbReference type="EMBL" id="RZC17371.1"/>
    </source>
</evidence>
<keyword evidence="3" id="KW-1185">Reference proteome</keyword>
<accession>A0A445L2M5</accession>
<reference evidence="2 3" key="1">
    <citation type="submission" date="2018-09" db="EMBL/GenBank/DDBJ databases">
        <title>A high-quality reference genome of wild soybean provides a powerful tool to mine soybean genomes.</title>
        <authorList>
            <person name="Xie M."/>
            <person name="Chung C.Y.L."/>
            <person name="Li M.-W."/>
            <person name="Wong F.-L."/>
            <person name="Chan T.-F."/>
            <person name="Lam H.-M."/>
        </authorList>
    </citation>
    <scope>NUCLEOTIDE SEQUENCE [LARGE SCALE GENOMIC DNA]</scope>
    <source>
        <strain evidence="3">cv. W05</strain>
        <tissue evidence="2">Hypocotyl of etiolated seedlings</tissue>
    </source>
</reference>
<dbReference type="EMBL" id="QZWG01000004">
    <property type="protein sequence ID" value="RZC17371.1"/>
    <property type="molecule type" value="Genomic_DNA"/>
</dbReference>
<organism evidence="2 3">
    <name type="scientific">Glycine soja</name>
    <name type="common">Wild soybean</name>
    <dbReference type="NCBI Taxonomy" id="3848"/>
    <lineage>
        <taxon>Eukaryota</taxon>
        <taxon>Viridiplantae</taxon>
        <taxon>Streptophyta</taxon>
        <taxon>Embryophyta</taxon>
        <taxon>Tracheophyta</taxon>
        <taxon>Spermatophyta</taxon>
        <taxon>Magnoliopsida</taxon>
        <taxon>eudicotyledons</taxon>
        <taxon>Gunneridae</taxon>
        <taxon>Pentapetalae</taxon>
        <taxon>rosids</taxon>
        <taxon>fabids</taxon>
        <taxon>Fabales</taxon>
        <taxon>Fabaceae</taxon>
        <taxon>Papilionoideae</taxon>
        <taxon>50 kb inversion clade</taxon>
        <taxon>NPAAA clade</taxon>
        <taxon>indigoferoid/millettioid clade</taxon>
        <taxon>Phaseoleae</taxon>
        <taxon>Glycine</taxon>
        <taxon>Glycine subgen. Soja</taxon>
    </lineage>
</organism>
<sequence length="67" mass="7712">MVLIIISSMSFLCLNLSPKGTTPMIPLTTLISLINRSLNMKVFVFWFAKNNDILLIMIRLIPDPYRK</sequence>
<comment type="caution">
    <text evidence="2">The sequence shown here is derived from an EMBL/GenBank/DDBJ whole genome shotgun (WGS) entry which is preliminary data.</text>
</comment>
<dbReference type="Proteomes" id="UP000289340">
    <property type="component" value="Chromosome 4"/>
</dbReference>
<evidence type="ECO:0000313" key="3">
    <source>
        <dbReference type="Proteomes" id="UP000289340"/>
    </source>
</evidence>
<evidence type="ECO:0000256" key="1">
    <source>
        <dbReference type="SAM" id="SignalP"/>
    </source>
</evidence>